<name>A0A8T3AFY4_DENNO</name>
<sequence>MASASKASLVVATSMSAVEALKDQLGLCRWNYTISNLSRHAINPIARPSSQLRHVSSSAAAVAVEQIDSKISAAEEMTRRRRAEKAEKVRNLVCWGPN</sequence>
<protein>
    <recommendedName>
        <fullName evidence="3">Wound-responsive family protein</fullName>
    </recommendedName>
</protein>
<dbReference type="OrthoDB" id="767544at2759"/>
<keyword evidence="2" id="KW-1185">Reference proteome</keyword>
<organism evidence="1 2">
    <name type="scientific">Dendrobium nobile</name>
    <name type="common">Orchid</name>
    <dbReference type="NCBI Taxonomy" id="94219"/>
    <lineage>
        <taxon>Eukaryota</taxon>
        <taxon>Viridiplantae</taxon>
        <taxon>Streptophyta</taxon>
        <taxon>Embryophyta</taxon>
        <taxon>Tracheophyta</taxon>
        <taxon>Spermatophyta</taxon>
        <taxon>Magnoliopsida</taxon>
        <taxon>Liliopsida</taxon>
        <taxon>Asparagales</taxon>
        <taxon>Orchidaceae</taxon>
        <taxon>Epidendroideae</taxon>
        <taxon>Malaxideae</taxon>
        <taxon>Dendrobiinae</taxon>
        <taxon>Dendrobium</taxon>
    </lineage>
</organism>
<accession>A0A8T3AFY4</accession>
<evidence type="ECO:0000313" key="1">
    <source>
        <dbReference type="EMBL" id="KAI0495139.1"/>
    </source>
</evidence>
<dbReference type="PANTHER" id="PTHR33090">
    <property type="entry name" value="DUF3774 DOMAIN PROTEIN-RELATED"/>
    <property type="match status" value="1"/>
</dbReference>
<evidence type="ECO:0008006" key="3">
    <source>
        <dbReference type="Google" id="ProtNLM"/>
    </source>
</evidence>
<dbReference type="Pfam" id="PF12609">
    <property type="entry name" value="DUF3774"/>
    <property type="match status" value="1"/>
</dbReference>
<proteinExistence type="predicted"/>
<dbReference type="EMBL" id="JAGYWB010000017">
    <property type="protein sequence ID" value="KAI0495139.1"/>
    <property type="molecule type" value="Genomic_DNA"/>
</dbReference>
<evidence type="ECO:0000313" key="2">
    <source>
        <dbReference type="Proteomes" id="UP000829196"/>
    </source>
</evidence>
<reference evidence="1" key="1">
    <citation type="journal article" date="2022" name="Front. Genet.">
        <title>Chromosome-Scale Assembly of the Dendrobium nobile Genome Provides Insights Into the Molecular Mechanism of the Biosynthesis of the Medicinal Active Ingredient of Dendrobium.</title>
        <authorList>
            <person name="Xu Q."/>
            <person name="Niu S.-C."/>
            <person name="Li K.-L."/>
            <person name="Zheng P.-J."/>
            <person name="Zhang X.-J."/>
            <person name="Jia Y."/>
            <person name="Liu Y."/>
            <person name="Niu Y.-X."/>
            <person name="Yu L.-H."/>
            <person name="Chen D.-F."/>
            <person name="Zhang G.-Q."/>
        </authorList>
    </citation>
    <scope>NUCLEOTIDE SEQUENCE</scope>
    <source>
        <tissue evidence="1">Leaf</tissue>
    </source>
</reference>
<gene>
    <name evidence="1" type="ORF">KFK09_025286</name>
</gene>
<dbReference type="Proteomes" id="UP000829196">
    <property type="component" value="Unassembled WGS sequence"/>
</dbReference>
<comment type="caution">
    <text evidence="1">The sequence shown here is derived from an EMBL/GenBank/DDBJ whole genome shotgun (WGS) entry which is preliminary data.</text>
</comment>
<dbReference type="InterPro" id="IPR022251">
    <property type="entry name" value="DUF3774_wound-induced"/>
</dbReference>
<dbReference type="AlphaFoldDB" id="A0A8T3AFY4"/>